<organism evidence="1">
    <name type="scientific">bioreactor metagenome</name>
    <dbReference type="NCBI Taxonomy" id="1076179"/>
    <lineage>
        <taxon>unclassified sequences</taxon>
        <taxon>metagenomes</taxon>
        <taxon>ecological metagenomes</taxon>
    </lineage>
</organism>
<dbReference type="AlphaFoldDB" id="A0A645EQ75"/>
<name>A0A645EQ75_9ZZZZ</name>
<evidence type="ECO:0000313" key="1">
    <source>
        <dbReference type="EMBL" id="MPN03596.1"/>
    </source>
</evidence>
<protein>
    <submittedName>
        <fullName evidence="1">Uncharacterized protein</fullName>
    </submittedName>
</protein>
<dbReference type="EMBL" id="VSSQ01049518">
    <property type="protein sequence ID" value="MPN03596.1"/>
    <property type="molecule type" value="Genomic_DNA"/>
</dbReference>
<reference evidence="1" key="1">
    <citation type="submission" date="2019-08" db="EMBL/GenBank/DDBJ databases">
        <authorList>
            <person name="Kucharzyk K."/>
            <person name="Murdoch R.W."/>
            <person name="Higgins S."/>
            <person name="Loffler F."/>
        </authorList>
    </citation>
    <scope>NUCLEOTIDE SEQUENCE</scope>
</reference>
<proteinExistence type="predicted"/>
<sequence>MGLKTSDLTAPIYGPTTLTPPGKDHLTKTFTLARTDTVADVKAVLPASATIMDFRIYGPASNAATTATINLGTTVTATEILNAQDVKTAGGLVRPTTSVQSFVPNLEPVPWVGDIQIWAKYAETGTASTLGGPWVVMIDYIP</sequence>
<accession>A0A645EQ75</accession>
<gene>
    <name evidence="1" type="ORF">SDC9_150827</name>
</gene>
<comment type="caution">
    <text evidence="1">The sequence shown here is derived from an EMBL/GenBank/DDBJ whole genome shotgun (WGS) entry which is preliminary data.</text>
</comment>